<dbReference type="AlphaFoldDB" id="A0AAW5R121"/>
<evidence type="ECO:0000256" key="3">
    <source>
        <dbReference type="ARBA" id="ARBA00022741"/>
    </source>
</evidence>
<dbReference type="SUPFAM" id="SSF52540">
    <property type="entry name" value="P-loop containing nucleoside triphosphate hydrolases"/>
    <property type="match status" value="1"/>
</dbReference>
<feature type="binding site" evidence="8">
    <location>
        <position position="250"/>
    </location>
    <ligand>
        <name>K(+)</name>
        <dbReference type="ChEBI" id="CHEBI:29103"/>
    </ligand>
</feature>
<evidence type="ECO:0000256" key="4">
    <source>
        <dbReference type="ARBA" id="ARBA00022801"/>
    </source>
</evidence>
<keyword evidence="5 8" id="KW-0460">Magnesium</keyword>
<comment type="subcellular location">
    <subcellularLocation>
        <location evidence="8">Cytoplasm</location>
    </subcellularLocation>
</comment>
<dbReference type="CDD" id="cd04164">
    <property type="entry name" value="trmE"/>
    <property type="match status" value="1"/>
</dbReference>
<dbReference type="InterPro" id="IPR027266">
    <property type="entry name" value="TrmE/GcvT-like"/>
</dbReference>
<dbReference type="HAMAP" id="MF_00379">
    <property type="entry name" value="GTPase_MnmE"/>
    <property type="match status" value="1"/>
</dbReference>
<dbReference type="GO" id="GO:0005737">
    <property type="term" value="C:cytoplasm"/>
    <property type="evidence" value="ECO:0007669"/>
    <property type="project" value="UniProtKB-SubCell"/>
</dbReference>
<dbReference type="CDD" id="cd14858">
    <property type="entry name" value="TrmE_N"/>
    <property type="match status" value="1"/>
</dbReference>
<dbReference type="PANTHER" id="PTHR42714">
    <property type="entry name" value="TRNA MODIFICATION GTPASE GTPBP3"/>
    <property type="match status" value="1"/>
</dbReference>
<dbReference type="InterPro" id="IPR027417">
    <property type="entry name" value="P-loop_NTPase"/>
</dbReference>
<dbReference type="SUPFAM" id="SSF116878">
    <property type="entry name" value="TrmE connector domain"/>
    <property type="match status" value="1"/>
</dbReference>
<evidence type="ECO:0000256" key="7">
    <source>
        <dbReference type="ARBA" id="ARBA00023134"/>
    </source>
</evidence>
<feature type="binding site" evidence="8">
    <location>
        <begin position="226"/>
        <end position="231"/>
    </location>
    <ligand>
        <name>GTP</name>
        <dbReference type="ChEBI" id="CHEBI:37565"/>
    </ligand>
</feature>
<dbReference type="InterPro" id="IPR031168">
    <property type="entry name" value="G_TrmE"/>
</dbReference>
<dbReference type="PROSITE" id="PS51709">
    <property type="entry name" value="G_TRME"/>
    <property type="match status" value="1"/>
</dbReference>
<dbReference type="Pfam" id="PF01926">
    <property type="entry name" value="MMR_HSR1"/>
    <property type="match status" value="1"/>
</dbReference>
<dbReference type="InterPro" id="IPR006073">
    <property type="entry name" value="GTP-bd"/>
</dbReference>
<dbReference type="GO" id="GO:0002098">
    <property type="term" value="P:tRNA wobble uridine modification"/>
    <property type="evidence" value="ECO:0007669"/>
    <property type="project" value="TreeGrafter"/>
</dbReference>
<keyword evidence="12" id="KW-1185">Reference proteome</keyword>
<keyword evidence="4 8" id="KW-0378">Hydrolase</keyword>
<dbReference type="PANTHER" id="PTHR42714:SF2">
    <property type="entry name" value="TRNA MODIFICATION GTPASE GTPBP3, MITOCHONDRIAL"/>
    <property type="match status" value="1"/>
</dbReference>
<dbReference type="InterPro" id="IPR025867">
    <property type="entry name" value="MnmE_helical"/>
</dbReference>
<keyword evidence="8" id="KW-0963">Cytoplasm</keyword>
<keyword evidence="7 8" id="KW-0342">GTP-binding</keyword>
<dbReference type="Gene3D" id="1.20.120.430">
    <property type="entry name" value="tRNA modification GTPase MnmE domain 2"/>
    <property type="match status" value="1"/>
</dbReference>
<proteinExistence type="inferred from homology"/>
<dbReference type="Gene3D" id="3.40.50.300">
    <property type="entry name" value="P-loop containing nucleotide triphosphate hydrolases"/>
    <property type="match status" value="1"/>
</dbReference>
<evidence type="ECO:0000256" key="8">
    <source>
        <dbReference type="HAMAP-Rule" id="MF_00379"/>
    </source>
</evidence>
<dbReference type="EC" id="3.6.-.-" evidence="8"/>
<comment type="similarity">
    <text evidence="1 8 9">Belongs to the TRAFAC class TrmE-Era-EngA-EngB-Septin-like GTPase superfamily. TrmE GTPase family.</text>
</comment>
<feature type="binding site" evidence="8">
    <location>
        <begin position="245"/>
        <end position="251"/>
    </location>
    <ligand>
        <name>GTP</name>
        <dbReference type="ChEBI" id="CHEBI:37565"/>
    </ligand>
</feature>
<keyword evidence="6 8" id="KW-0630">Potassium</keyword>
<dbReference type="GO" id="GO:0030488">
    <property type="term" value="P:tRNA methylation"/>
    <property type="evidence" value="ECO:0007669"/>
    <property type="project" value="TreeGrafter"/>
</dbReference>
<dbReference type="RefSeq" id="WP_261615785.1">
    <property type="nucleotide sequence ID" value="NZ_JALIDZ010000004.1"/>
</dbReference>
<dbReference type="Proteomes" id="UP001320898">
    <property type="component" value="Unassembled WGS sequence"/>
</dbReference>
<feature type="binding site" evidence="8">
    <location>
        <position position="444"/>
    </location>
    <ligand>
        <name>(6S)-5-formyl-5,6,7,8-tetrahydrofolate</name>
        <dbReference type="ChEBI" id="CHEBI:57457"/>
    </ligand>
</feature>
<dbReference type="EMBL" id="JALIDZ010000004">
    <property type="protein sequence ID" value="MCT8972215.1"/>
    <property type="molecule type" value="Genomic_DNA"/>
</dbReference>
<feature type="binding site" evidence="8">
    <location>
        <position position="226"/>
    </location>
    <ligand>
        <name>K(+)</name>
        <dbReference type="ChEBI" id="CHEBI:29103"/>
    </ligand>
</feature>
<feature type="binding site" evidence="8">
    <location>
        <position position="245"/>
    </location>
    <ligand>
        <name>K(+)</name>
        <dbReference type="ChEBI" id="CHEBI:29103"/>
    </ligand>
</feature>
<dbReference type="InterPro" id="IPR018948">
    <property type="entry name" value="GTP-bd_TrmE_N"/>
</dbReference>
<dbReference type="InterPro" id="IPR004520">
    <property type="entry name" value="GTPase_MnmE"/>
</dbReference>
<feature type="binding site" evidence="8">
    <location>
        <position position="230"/>
    </location>
    <ligand>
        <name>Mg(2+)</name>
        <dbReference type="ChEBI" id="CHEBI:18420"/>
    </ligand>
</feature>
<feature type="domain" description="TrmE-type G" evidence="10">
    <location>
        <begin position="216"/>
        <end position="367"/>
    </location>
</feature>
<dbReference type="Pfam" id="PF10396">
    <property type="entry name" value="TrmE_N"/>
    <property type="match status" value="1"/>
</dbReference>
<comment type="cofactor">
    <cofactor evidence="8">
        <name>K(+)</name>
        <dbReference type="ChEBI" id="CHEBI:29103"/>
    </cofactor>
    <text evidence="8">Binds 1 potassium ion per subunit.</text>
</comment>
<dbReference type="InterPro" id="IPR027368">
    <property type="entry name" value="MnmE_dom2"/>
</dbReference>
<dbReference type="Pfam" id="PF12631">
    <property type="entry name" value="MnmE_helical"/>
    <property type="match status" value="1"/>
</dbReference>
<evidence type="ECO:0000256" key="1">
    <source>
        <dbReference type="ARBA" id="ARBA00011043"/>
    </source>
</evidence>
<dbReference type="NCBIfam" id="TIGR00450">
    <property type="entry name" value="mnmE_trmE_thdF"/>
    <property type="match status" value="1"/>
</dbReference>
<dbReference type="GO" id="GO:0046872">
    <property type="term" value="F:metal ion binding"/>
    <property type="evidence" value="ECO:0007669"/>
    <property type="project" value="UniProtKB-KW"/>
</dbReference>
<dbReference type="GO" id="GO:0005525">
    <property type="term" value="F:GTP binding"/>
    <property type="evidence" value="ECO:0007669"/>
    <property type="project" value="UniProtKB-UniRule"/>
</dbReference>
<dbReference type="GO" id="GO:0003924">
    <property type="term" value="F:GTPase activity"/>
    <property type="evidence" value="ECO:0007669"/>
    <property type="project" value="UniProtKB-UniRule"/>
</dbReference>
<evidence type="ECO:0000256" key="6">
    <source>
        <dbReference type="ARBA" id="ARBA00022958"/>
    </source>
</evidence>
<protein>
    <recommendedName>
        <fullName evidence="8">tRNA modification GTPase MnmE</fullName>
        <ecNumber evidence="8">3.6.-.-</ecNumber>
    </recommendedName>
</protein>
<keyword evidence="8" id="KW-0479">Metal-binding</keyword>
<feature type="binding site" evidence="8">
    <location>
        <begin position="270"/>
        <end position="273"/>
    </location>
    <ligand>
        <name>GTP</name>
        <dbReference type="ChEBI" id="CHEBI:37565"/>
    </ligand>
</feature>
<dbReference type="InterPro" id="IPR005225">
    <property type="entry name" value="Small_GTP-bd"/>
</dbReference>
<reference evidence="11 12" key="1">
    <citation type="submission" date="2022-04" db="EMBL/GenBank/DDBJ databases">
        <authorList>
            <person name="Ye Y.-Q."/>
            <person name="Du Z.-J."/>
        </authorList>
    </citation>
    <scope>NUCLEOTIDE SEQUENCE [LARGE SCALE GENOMIC DNA]</scope>
    <source>
        <strain evidence="11 12">A6E488</strain>
    </source>
</reference>
<gene>
    <name evidence="8 11" type="primary">mnmE</name>
    <name evidence="8" type="synonym">trmE</name>
    <name evidence="11" type="ORF">MUB46_10130</name>
</gene>
<evidence type="ECO:0000256" key="5">
    <source>
        <dbReference type="ARBA" id="ARBA00022842"/>
    </source>
</evidence>
<evidence type="ECO:0000313" key="12">
    <source>
        <dbReference type="Proteomes" id="UP001320898"/>
    </source>
</evidence>
<dbReference type="NCBIfam" id="TIGR00231">
    <property type="entry name" value="small_GTP"/>
    <property type="match status" value="1"/>
</dbReference>
<accession>A0AAW5R121</accession>
<feature type="binding site" evidence="8">
    <location>
        <position position="251"/>
    </location>
    <ligand>
        <name>Mg(2+)</name>
        <dbReference type="ChEBI" id="CHEBI:18420"/>
    </ligand>
</feature>
<name>A0AAW5R121_9HYPH</name>
<feature type="binding site" evidence="8">
    <location>
        <position position="79"/>
    </location>
    <ligand>
        <name>(6S)-5-formyl-5,6,7,8-tetrahydrofolate</name>
        <dbReference type="ChEBI" id="CHEBI:57457"/>
    </ligand>
</feature>
<keyword evidence="3 8" id="KW-0547">Nucleotide-binding</keyword>
<comment type="caution">
    <text evidence="11">The sequence shown here is derived from an EMBL/GenBank/DDBJ whole genome shotgun (WGS) entry which is preliminary data.</text>
</comment>
<feature type="binding site" evidence="8">
    <location>
        <position position="22"/>
    </location>
    <ligand>
        <name>(6S)-5-formyl-5,6,7,8-tetrahydrofolate</name>
        <dbReference type="ChEBI" id="CHEBI:57457"/>
    </ligand>
</feature>
<dbReference type="NCBIfam" id="NF003661">
    <property type="entry name" value="PRK05291.1-3"/>
    <property type="match status" value="1"/>
</dbReference>
<evidence type="ECO:0000259" key="10">
    <source>
        <dbReference type="PROSITE" id="PS51709"/>
    </source>
</evidence>
<organism evidence="11 12">
    <name type="scientific">Microbaculum marinisediminis</name>
    <dbReference type="NCBI Taxonomy" id="2931392"/>
    <lineage>
        <taxon>Bacteria</taxon>
        <taxon>Pseudomonadati</taxon>
        <taxon>Pseudomonadota</taxon>
        <taxon>Alphaproteobacteria</taxon>
        <taxon>Hyphomicrobiales</taxon>
        <taxon>Tepidamorphaceae</taxon>
        <taxon>Microbaculum</taxon>
    </lineage>
</organism>
<keyword evidence="2 8" id="KW-0819">tRNA processing</keyword>
<comment type="caution">
    <text evidence="8">Lacks conserved residue(s) required for the propagation of feature annotation.</text>
</comment>
<sequence>METDTIFAVSSGAGKAGVAVVRVSGPASARSVESLAGSVPAARMASLRSIRGRNGEAIDKGLVLWMPGPASFTGEDCVEFHVHGGRAVVAGLIEALSGLDGLRVAEAGEFARRAFGNGKLDLTEVEGLADLIDAETEAQRRQALRQLEGRAGRVYDTWRERLIGILALCEAGIDFADEDDVPAGVSQQVGPEIAELTAEMGRELADGGRGEMIRDGLTVVIAGEPNVGKSSLINALARRDVAIVSEVPGTTRDAIAVRLDLAGVPVTVVDTAGIRETADAIETEGVRRARDHASRADLVLWLVERGTDPMAGPGLDGSGGATAWIVETKVDVKGGDAGRLADNRFGISAKTGAGISALIEALTDWIQDRVGSGTESVITRARHRSETMAALAALERAGRLDYVADGDLVAEELRAAANALGRITGRIDVEDVLDAIFGQFCIGK</sequence>
<feature type="binding site" evidence="8">
    <location>
        <position position="119"/>
    </location>
    <ligand>
        <name>(6S)-5-formyl-5,6,7,8-tetrahydrofolate</name>
        <dbReference type="ChEBI" id="CHEBI:57457"/>
    </ligand>
</feature>
<evidence type="ECO:0000256" key="2">
    <source>
        <dbReference type="ARBA" id="ARBA00022694"/>
    </source>
</evidence>
<dbReference type="Gene3D" id="3.30.1360.120">
    <property type="entry name" value="Probable tRNA modification gtpase trme, domain 1"/>
    <property type="match status" value="1"/>
</dbReference>
<feature type="binding site" evidence="8">
    <location>
        <position position="247"/>
    </location>
    <ligand>
        <name>K(+)</name>
        <dbReference type="ChEBI" id="CHEBI:29103"/>
    </ligand>
</feature>
<comment type="subunit">
    <text evidence="8">Homodimer. Heterotetramer of two MnmE and two MnmG subunits.</text>
</comment>
<dbReference type="FunFam" id="3.30.1360.120:FF:000007">
    <property type="entry name" value="tRNA modification GTPase GTPBP3, mitochondrial"/>
    <property type="match status" value="1"/>
</dbReference>
<evidence type="ECO:0000313" key="11">
    <source>
        <dbReference type="EMBL" id="MCT8972215.1"/>
    </source>
</evidence>
<evidence type="ECO:0000256" key="9">
    <source>
        <dbReference type="RuleBase" id="RU003313"/>
    </source>
</evidence>
<comment type="function">
    <text evidence="8">Exhibits a very high intrinsic GTPase hydrolysis rate. Involved in the addition of a carboxymethylaminomethyl (cmnm) group at the wobble position (U34) of certain tRNAs, forming tRNA-cmnm(5)s(2)U34.</text>
</comment>